<evidence type="ECO:0000313" key="1">
    <source>
        <dbReference type="EMBL" id="MBT2188248.1"/>
    </source>
</evidence>
<organism evidence="1 2">
    <name type="scientific">Sphingobium nicotianae</name>
    <dbReference type="NCBI Taxonomy" id="2782607"/>
    <lineage>
        <taxon>Bacteria</taxon>
        <taxon>Pseudomonadati</taxon>
        <taxon>Pseudomonadota</taxon>
        <taxon>Alphaproteobacteria</taxon>
        <taxon>Sphingomonadales</taxon>
        <taxon>Sphingomonadaceae</taxon>
        <taxon>Sphingobium</taxon>
    </lineage>
</organism>
<comment type="caution">
    <text evidence="1">The sequence shown here is derived from an EMBL/GenBank/DDBJ whole genome shotgun (WGS) entry which is preliminary data.</text>
</comment>
<accession>A0A9X1ISA7</accession>
<reference evidence="1" key="1">
    <citation type="submission" date="2021-05" db="EMBL/GenBank/DDBJ databases">
        <title>Genome of Sphingobium sp. strain.</title>
        <authorList>
            <person name="Fan R."/>
        </authorList>
    </citation>
    <scope>NUCLEOTIDE SEQUENCE</scope>
    <source>
        <strain evidence="1">H33</strain>
    </source>
</reference>
<evidence type="ECO:0000313" key="2">
    <source>
        <dbReference type="Proteomes" id="UP001138757"/>
    </source>
</evidence>
<protein>
    <recommendedName>
        <fullName evidence="3">Methyltransferase</fullName>
    </recommendedName>
</protein>
<name>A0A9X1ISA7_9SPHN</name>
<dbReference type="RefSeq" id="WP_214624497.1">
    <property type="nucleotide sequence ID" value="NZ_JAHGAW010000009.1"/>
</dbReference>
<keyword evidence="2" id="KW-1185">Reference proteome</keyword>
<dbReference type="AlphaFoldDB" id="A0A9X1ISA7"/>
<dbReference type="Proteomes" id="UP001138757">
    <property type="component" value="Unassembled WGS sequence"/>
</dbReference>
<proteinExistence type="predicted"/>
<dbReference type="EMBL" id="JAHGAW010000009">
    <property type="protein sequence ID" value="MBT2188248.1"/>
    <property type="molecule type" value="Genomic_DNA"/>
</dbReference>
<evidence type="ECO:0008006" key="3">
    <source>
        <dbReference type="Google" id="ProtNLM"/>
    </source>
</evidence>
<gene>
    <name evidence="1" type="ORF">KK488_14930</name>
</gene>
<sequence length="459" mass="51189">MTDAETLLAQIDEACRRMQIAQTTFGRQAVNDGKLVSRLQQGGRVTLETVNRVHRFIAEKGGPSATNLRSAIKGMEHGIDPVHGFRFYDNRQKYLMFVNTTSEKHMVADKALEQLTLTQPEPPAIRLFDGGSGDGTAFARLLRGAHKRYPWLPFYVVAKEISIENVRLMLEKMPDRFQEHPATVLVVTNLNYADAPYLKPSSPVAASAMSWTEIALEGSTAGDFEEAIAALQPVIDQNWQVEVSQQSGHPVTQTPAVLVIYRKDQQFVLDSIIPRRGFARADFDFVLLSHPYRARAPIAFKAGKVVAPLVRALRPNGRLLGIHGYGHDPGLELVRSVWPGEDPFVTGRAELMEAVAQDLGSQARNYHFHEMSDEEAVFRYSIRMLATEIAPEGELGMSTVLAAWNAASYVAQIEDARLSAILNRNRYVDATREILQAHKGLWFNNETYIVSRRADLGAH</sequence>